<keyword evidence="3" id="KW-1185">Reference proteome</keyword>
<feature type="region of interest" description="Disordered" evidence="1">
    <location>
        <begin position="38"/>
        <end position="68"/>
    </location>
</feature>
<dbReference type="EMBL" id="JALNMJ010000002">
    <property type="protein sequence ID" value="MCK7611132.1"/>
    <property type="molecule type" value="Genomic_DNA"/>
</dbReference>
<comment type="caution">
    <text evidence="2">The sequence shown here is derived from an EMBL/GenBank/DDBJ whole genome shotgun (WGS) entry which is preliminary data.</text>
</comment>
<gene>
    <name evidence="2" type="ORF">M0H32_03070</name>
</gene>
<dbReference type="Proteomes" id="UP001431221">
    <property type="component" value="Unassembled WGS sequence"/>
</dbReference>
<proteinExistence type="predicted"/>
<accession>A0ABT0GNY3</accession>
<evidence type="ECO:0000313" key="2">
    <source>
        <dbReference type="EMBL" id="MCK7611132.1"/>
    </source>
</evidence>
<name>A0ABT0GNY3_9HYPH</name>
<protein>
    <submittedName>
        <fullName evidence="2">Uncharacterized protein</fullName>
    </submittedName>
</protein>
<evidence type="ECO:0000313" key="3">
    <source>
        <dbReference type="Proteomes" id="UP001431221"/>
    </source>
</evidence>
<dbReference type="RefSeq" id="WP_248150563.1">
    <property type="nucleotide sequence ID" value="NZ_JALNMJ010000002.1"/>
</dbReference>
<sequence>MIVTAIIGGVIAVFVLAKFTNAFKIRMKFGDTEVGAEANNERPTVQKEHGTVSIGGDSDGTNILTHTGDGTATKAGVVEIGGSARTTNVEVK</sequence>
<organism evidence="2 3">
    <name type="scientific">Roseibium sediminicola</name>
    <dbReference type="NCBI Taxonomy" id="2933272"/>
    <lineage>
        <taxon>Bacteria</taxon>
        <taxon>Pseudomonadati</taxon>
        <taxon>Pseudomonadota</taxon>
        <taxon>Alphaproteobacteria</taxon>
        <taxon>Hyphomicrobiales</taxon>
        <taxon>Stappiaceae</taxon>
        <taxon>Roseibium</taxon>
    </lineage>
</organism>
<evidence type="ECO:0000256" key="1">
    <source>
        <dbReference type="SAM" id="MobiDB-lite"/>
    </source>
</evidence>
<feature type="compositionally biased region" description="Polar residues" evidence="1">
    <location>
        <begin position="59"/>
        <end position="68"/>
    </location>
</feature>
<reference evidence="2" key="1">
    <citation type="submission" date="2022-04" db="EMBL/GenBank/DDBJ databases">
        <title>Roseibium sp. CAU 1639 isolated from mud.</title>
        <authorList>
            <person name="Kim W."/>
        </authorList>
    </citation>
    <scope>NUCLEOTIDE SEQUENCE</scope>
    <source>
        <strain evidence="2">CAU 1639</strain>
    </source>
</reference>